<accession>A0A6C0J6E3</accession>
<dbReference type="AlphaFoldDB" id="A0A6C0J6E3"/>
<name>A0A6C0J6E3_9ZZZZ</name>
<proteinExistence type="predicted"/>
<evidence type="ECO:0000313" key="1">
    <source>
        <dbReference type="EMBL" id="QHU01212.1"/>
    </source>
</evidence>
<dbReference type="EMBL" id="MN740336">
    <property type="protein sequence ID" value="QHU01212.1"/>
    <property type="molecule type" value="Genomic_DNA"/>
</dbReference>
<protein>
    <submittedName>
        <fullName evidence="1">Uncharacterized protein</fullName>
    </submittedName>
</protein>
<sequence length="576" mass="66217">MPLTIGDIKTVKLDVNINTVNTENTIFLPGKDFTYGNTTDIENDDNTQFLVVSAKPPSKVIENDQNVELFLKYKKTINEDGLVKNEINWVKDLESLGTFPNKISQTISRSLPVGDFFTDVQTNVDNYNTSTNNYDNDNNIGADTKYKWINLSGTVIDIGLQQLTWNMNKQYYSIDDSQSIKNKKLMFKCENPIDEKLGFRINYLQTENKTEQSTTRNENDYIFEDHIGDLNLNCYKVNSIEILPGKNNRTTNVGNIEFYFELKSNVIPSNIFNNGITELTLNIPNTNQENNGENCFTYNCFTYNCEYLNCQHYNMFYNKNKSLTKKLQTITSTSGSFDLSNVIKNYIIPPGDYELEGGKGRKSMINITNTNNDNSEINFTIKNSGYLYQEGDFLRIKDNKLRNLMFFSVSDISNDNENSTISNLKFTQEFVKAHHGKSNTLKYALGTKESLLIKELNISGSTQSKILVRLIEICKPWKYPNTNTSGTNIDDVKEKYSQRVIREFYYFNRTNINDVHHINKLIHPESEIYVDIQKLLEVDDDDSKVMDTLTFTLNGIKINLNGEGTLDNNFIMQRDI</sequence>
<reference evidence="1" key="1">
    <citation type="journal article" date="2020" name="Nature">
        <title>Giant virus diversity and host interactions through global metagenomics.</title>
        <authorList>
            <person name="Schulz F."/>
            <person name="Roux S."/>
            <person name="Paez-Espino D."/>
            <person name="Jungbluth S."/>
            <person name="Walsh D.A."/>
            <person name="Denef V.J."/>
            <person name="McMahon K.D."/>
            <person name="Konstantinidis K.T."/>
            <person name="Eloe-Fadrosh E.A."/>
            <person name="Kyrpides N.C."/>
            <person name="Woyke T."/>
        </authorList>
    </citation>
    <scope>NUCLEOTIDE SEQUENCE</scope>
    <source>
        <strain evidence="1">GVMAG-M-3300025860-25</strain>
    </source>
</reference>
<organism evidence="1">
    <name type="scientific">viral metagenome</name>
    <dbReference type="NCBI Taxonomy" id="1070528"/>
    <lineage>
        <taxon>unclassified sequences</taxon>
        <taxon>metagenomes</taxon>
        <taxon>organismal metagenomes</taxon>
    </lineage>
</organism>